<reference evidence="1 2" key="1">
    <citation type="submission" date="2016-07" db="EMBL/GenBank/DDBJ databases">
        <title>Pervasive Adenine N6-methylation of Active Genes in Fungi.</title>
        <authorList>
            <consortium name="DOE Joint Genome Institute"/>
            <person name="Mondo S.J."/>
            <person name="Dannebaum R.O."/>
            <person name="Kuo R.C."/>
            <person name="Labutti K."/>
            <person name="Haridas S."/>
            <person name="Kuo A."/>
            <person name="Salamov A."/>
            <person name="Ahrendt S.R."/>
            <person name="Lipzen A."/>
            <person name="Sullivan W."/>
            <person name="Andreopoulos W.B."/>
            <person name="Clum A."/>
            <person name="Lindquist E."/>
            <person name="Daum C."/>
            <person name="Ramamoorthy G.K."/>
            <person name="Gryganskyi A."/>
            <person name="Culley D."/>
            <person name="Magnuson J.K."/>
            <person name="James T.Y."/>
            <person name="O'Malley M.A."/>
            <person name="Stajich J.E."/>
            <person name="Spatafora J.W."/>
            <person name="Visel A."/>
            <person name="Grigoriev I.V."/>
        </authorList>
    </citation>
    <scope>NUCLEOTIDE SEQUENCE [LARGE SCALE GENOMIC DNA]</scope>
    <source>
        <strain evidence="1 2">NRRL 1336</strain>
    </source>
</reference>
<dbReference type="EMBL" id="MCGE01000013">
    <property type="protein sequence ID" value="ORZ15397.1"/>
    <property type="molecule type" value="Genomic_DNA"/>
</dbReference>
<organism evidence="1 2">
    <name type="scientific">Absidia repens</name>
    <dbReference type="NCBI Taxonomy" id="90262"/>
    <lineage>
        <taxon>Eukaryota</taxon>
        <taxon>Fungi</taxon>
        <taxon>Fungi incertae sedis</taxon>
        <taxon>Mucoromycota</taxon>
        <taxon>Mucoromycotina</taxon>
        <taxon>Mucoromycetes</taxon>
        <taxon>Mucorales</taxon>
        <taxon>Cunninghamellaceae</taxon>
        <taxon>Absidia</taxon>
    </lineage>
</organism>
<name>A0A1X2IFA2_9FUNG</name>
<sequence>MSRSEAISVVLERLRAEGIDTSFYNIIKNLQQTIIEEFQGGDLDSYWNQWRISIYNAARLDPTLQITRDNSDEDKLLFYSFFSNASPDSVQQTAKADFSTTTLSSKRLSPKDKAEIKMIYDEMIESKMWRLSTGKMVEKSMMDLAMKCDYEHPCHSLILDPEDRLWEEYFTLEELEEIATYKAPTIPTSPSELDRYLALLQQASTAKECYHIALSESFHVDDEGLCAWVQSTICHASQLFVKGIDFDQFSETDLLLRPYHLLSTVFDHSKIDAYYGELASDATKAAMNQKRTINDVNKVDRPEPDAKVTAIYRSGGVELGCAEVSCEQDMENASGEINGGHLKQTKVMKDMLCDLVKKKPELVDKLCIVGFTVMGSKINMLLVDAPSSGYVVRTTRTVPISFPQSTYAFADGMGKLLTLAFAGRQLLEQSFRTYASHKSSISNSITISTRHTEPSCFLGYSFYSSSPLSPSACSSSPSLPLSKRPRH</sequence>
<dbReference type="AlphaFoldDB" id="A0A1X2IFA2"/>
<proteinExistence type="predicted"/>
<gene>
    <name evidence="1" type="ORF">BCR42DRAFT_416973</name>
</gene>
<dbReference type="Proteomes" id="UP000193560">
    <property type="component" value="Unassembled WGS sequence"/>
</dbReference>
<comment type="caution">
    <text evidence="1">The sequence shown here is derived from an EMBL/GenBank/DDBJ whole genome shotgun (WGS) entry which is preliminary data.</text>
</comment>
<dbReference type="OrthoDB" id="2269854at2759"/>
<evidence type="ECO:0000313" key="2">
    <source>
        <dbReference type="Proteomes" id="UP000193560"/>
    </source>
</evidence>
<evidence type="ECO:0000313" key="1">
    <source>
        <dbReference type="EMBL" id="ORZ15397.1"/>
    </source>
</evidence>
<keyword evidence="2" id="KW-1185">Reference proteome</keyword>
<protein>
    <submittedName>
        <fullName evidence="1">Uncharacterized protein</fullName>
    </submittedName>
</protein>
<accession>A0A1X2IFA2</accession>